<keyword evidence="3" id="KW-1185">Reference proteome</keyword>
<reference evidence="2 3" key="1">
    <citation type="submission" date="2021-02" db="EMBL/GenBank/DDBJ databases">
        <title>Porcisia hertigi Genome sequencing and assembly.</title>
        <authorList>
            <person name="Almutairi H."/>
            <person name="Gatherer D."/>
        </authorList>
    </citation>
    <scope>NUCLEOTIDE SEQUENCE [LARGE SCALE GENOMIC DNA]</scope>
    <source>
        <strain evidence="2 3">C119</strain>
    </source>
</reference>
<proteinExistence type="predicted"/>
<dbReference type="EMBL" id="JAFJZO010000026">
    <property type="protein sequence ID" value="KAG5501989.1"/>
    <property type="molecule type" value="Genomic_DNA"/>
</dbReference>
<dbReference type="Proteomes" id="UP000674318">
    <property type="component" value="Unassembled WGS sequence"/>
</dbReference>
<feature type="region of interest" description="Disordered" evidence="1">
    <location>
        <begin position="1"/>
        <end position="39"/>
    </location>
</feature>
<protein>
    <submittedName>
        <fullName evidence="2">Uncharacterized protein</fullName>
    </submittedName>
</protein>
<sequence length="330" mass="34431">MGGESSKYCNSSAHLHNREGKRNAQSDALMGPGHSSDTVRTAGFGPPHGEIPDFIPPSPVHCVASSISPRKAPDSSLTWIIDTEAAIITEWNRDMQGVVAASLSPRAVPRGRAVAAATNSSPSVKTTESGASTVVSIAPGLMSPSVFPPFSDSSSLVHPQTSAGLSPTCEYVSVTTGRSTGVTFRVPTTWSHSEPSHKGTPPTKLDTADGASSVVVSVLPVGIDEQGLGAMSTVPVGIDYYTALQKAWSRTPKQPPSLPPLASESEVNLSDIDDVLSGSSDYEELSPPVPLGLMISYFAMDWRDSGLYDAVQRREGGAVPARPDNPPGGN</sequence>
<evidence type="ECO:0000313" key="3">
    <source>
        <dbReference type="Proteomes" id="UP000674318"/>
    </source>
</evidence>
<gene>
    <name evidence="2" type="ORF">JKF63_04260</name>
</gene>
<dbReference type="AlphaFoldDB" id="A0A836HZC3"/>
<dbReference type="OrthoDB" id="273075at2759"/>
<evidence type="ECO:0000256" key="1">
    <source>
        <dbReference type="SAM" id="MobiDB-lite"/>
    </source>
</evidence>
<feature type="region of interest" description="Disordered" evidence="1">
    <location>
        <begin position="186"/>
        <end position="208"/>
    </location>
</feature>
<dbReference type="GeneID" id="94290329"/>
<organism evidence="2 3">
    <name type="scientific">Porcisia hertigi</name>
    <dbReference type="NCBI Taxonomy" id="2761500"/>
    <lineage>
        <taxon>Eukaryota</taxon>
        <taxon>Discoba</taxon>
        <taxon>Euglenozoa</taxon>
        <taxon>Kinetoplastea</taxon>
        <taxon>Metakinetoplastina</taxon>
        <taxon>Trypanosomatida</taxon>
        <taxon>Trypanosomatidae</taxon>
        <taxon>Leishmaniinae</taxon>
        <taxon>Porcisia</taxon>
    </lineage>
</organism>
<dbReference type="RefSeq" id="XP_067756436.1">
    <property type="nucleotide sequence ID" value="XM_067900252.1"/>
</dbReference>
<accession>A0A836HZC3</accession>
<evidence type="ECO:0000313" key="2">
    <source>
        <dbReference type="EMBL" id="KAG5501989.1"/>
    </source>
</evidence>
<dbReference type="KEGG" id="phet:94290329"/>
<comment type="caution">
    <text evidence="2">The sequence shown here is derived from an EMBL/GenBank/DDBJ whole genome shotgun (WGS) entry which is preliminary data.</text>
</comment>
<name>A0A836HZC3_9TRYP</name>